<evidence type="ECO:0000313" key="10">
    <source>
        <dbReference type="Proteomes" id="UP000412311"/>
    </source>
</evidence>
<evidence type="ECO:0000256" key="1">
    <source>
        <dbReference type="ARBA" id="ARBA00000900"/>
    </source>
</evidence>
<feature type="active site" description="Glycyl thioester intermediate" evidence="6">
    <location>
        <position position="1118"/>
    </location>
</feature>
<evidence type="ECO:0000256" key="7">
    <source>
        <dbReference type="SAM" id="MobiDB-lite"/>
    </source>
</evidence>
<keyword evidence="6" id="KW-0808">Transferase</keyword>
<evidence type="ECO:0000313" key="9">
    <source>
        <dbReference type="EMBL" id="VVQ25349.1"/>
    </source>
</evidence>
<feature type="compositionally biased region" description="Gly residues" evidence="7">
    <location>
        <begin position="68"/>
        <end position="79"/>
    </location>
</feature>
<reference evidence="9 10" key="1">
    <citation type="submission" date="2019-09" db="EMBL/GenBank/DDBJ databases">
        <authorList>
            <person name="Chandra G."/>
            <person name="Truman W A."/>
        </authorList>
    </citation>
    <scope>NUCLEOTIDE SEQUENCE [LARGE SCALE GENOMIC DNA]</scope>
    <source>
        <strain evidence="9">PS925</strain>
    </source>
</reference>
<protein>
    <recommendedName>
        <fullName evidence="2">RING-type E3 ubiquitin transferase</fullName>
        <ecNumber evidence="2">2.3.2.27</ecNumber>
    </recommendedName>
</protein>
<evidence type="ECO:0000256" key="3">
    <source>
        <dbReference type="ARBA" id="ARBA00022614"/>
    </source>
</evidence>
<dbReference type="InterPro" id="IPR050216">
    <property type="entry name" value="LRR_domain-containing"/>
</dbReference>
<keyword evidence="6" id="KW-0832">Ubl conjugation</keyword>
<comment type="PTM">
    <text evidence="6">Ubiquitinated in the presence of host E1 ubiquitin-activating enzyme, E2 ubiquitin-conjugating enzyme and ubiquitin.</text>
</comment>
<dbReference type="GO" id="GO:0005576">
    <property type="term" value="C:extracellular region"/>
    <property type="evidence" value="ECO:0007669"/>
    <property type="project" value="UniProtKB-UniRule"/>
</dbReference>
<keyword evidence="5" id="KW-0843">Virulence</keyword>
<proteinExistence type="inferred from homology"/>
<keyword evidence="6" id="KW-0964">Secreted</keyword>
<evidence type="ECO:0000259" key="8">
    <source>
        <dbReference type="PROSITE" id="PS52053"/>
    </source>
</evidence>
<comment type="catalytic activity">
    <reaction evidence="1">
        <text>S-ubiquitinyl-[E2 ubiquitin-conjugating enzyme]-L-cysteine + [acceptor protein]-L-lysine = [E2 ubiquitin-conjugating enzyme]-L-cysteine + N(6)-ubiquitinyl-[acceptor protein]-L-lysine.</text>
        <dbReference type="EC" id="2.3.2.27"/>
    </reaction>
</comment>
<dbReference type="EC" id="2.3.2.27" evidence="2"/>
<dbReference type="SMART" id="SM00364">
    <property type="entry name" value="LRR_BAC"/>
    <property type="match status" value="6"/>
</dbReference>
<evidence type="ECO:0000256" key="6">
    <source>
        <dbReference type="PROSITE-ProRule" id="PRU01398"/>
    </source>
</evidence>
<comment type="similarity">
    <text evidence="6">Belongs to the LRR-containing bacterial E3 ligase family.</text>
</comment>
<keyword evidence="4" id="KW-0677">Repeat</keyword>
<organism evidence="9 10">
    <name type="scientific">Pseudomonas fluorescens</name>
    <dbReference type="NCBI Taxonomy" id="294"/>
    <lineage>
        <taxon>Bacteria</taxon>
        <taxon>Pseudomonadati</taxon>
        <taxon>Pseudomonadota</taxon>
        <taxon>Gammaproteobacteria</taxon>
        <taxon>Pseudomonadales</taxon>
        <taxon>Pseudomonadaceae</taxon>
        <taxon>Pseudomonas</taxon>
    </lineage>
</organism>
<keyword evidence="6" id="KW-0833">Ubl conjugation pathway</keyword>
<name>A0A5E7VRC9_PSEFL</name>
<dbReference type="Gene3D" id="3.80.10.10">
    <property type="entry name" value="Ribonuclease Inhibitor"/>
    <property type="match status" value="3"/>
</dbReference>
<dbReference type="InterPro" id="IPR003591">
    <property type="entry name" value="Leu-rich_rpt_typical-subtyp"/>
</dbReference>
<dbReference type="GO" id="GO:0016567">
    <property type="term" value="P:protein ubiquitination"/>
    <property type="evidence" value="ECO:0007669"/>
    <property type="project" value="InterPro"/>
</dbReference>
<dbReference type="PROSITE" id="PS51450">
    <property type="entry name" value="LRR"/>
    <property type="match status" value="2"/>
</dbReference>
<dbReference type="Gene3D" id="1.20.58.360">
    <property type="entry name" value="Shigella T3SS effector IpaH defines"/>
    <property type="match status" value="1"/>
</dbReference>
<sequence>MHRGRRYVDVPNGGTVLVGVDTQTRQYRARLSTDLEALGQVLLRDTESGLWHPQERPQPAPSTSAAPGSGGLPRPGGGHARPAHRQLADRVAAIINRLRSPHARAKRLFRAMSEEQIGAYIRSLGSDIEGGLSRRETEYKTLKHQLTLWSKESSSTPAIAKDWAEHVTHEIKRCFRRETGTSLKLEPGSGPLPALQADFSHVRELSLDSITWTPAADTFLSGFSRLEQLTVTRATLDKLPAAVAQMGDLRTLDLSANRIRLDTPTAAALTSLSNLETINLSNNPLSMTPDFSALTGLKVLNLSNSQLDQWPTGLRHQTGLQIVDLRNNQLQEVPQTLLNPPAAQLEATVRLNGVTLIEGNAFAPGYWKTLELYWRRLAADHPALSGSAHPQGLRLVENIPELSAVQRMYPGKDAQAAKDYVLQLGDQELTRRLQDFDLLETQLEDYVAGHQYQGSIDAATARRWAPQRVARIIKACWLRESGEMLRLPPGSGPLPALTADFSHVRMLDLQEMNWSDSGDTFLANFTNLESLSIIRSNLQKLPASVNDMNKLTRLDLSANSLELDAQSAAALSTLSRLQIVNLSQNPLKTCPDFSAMSGLTSLDLNSTGIDQWPTGLLGKTALAGLDLRNNHLTQVPQANINPAPEQLASIARINGATLLEGNDFPSGYWRKFDGYWRRVHVAHPQLLDAAHPAAFDSDNSRAQRYRRLYPNKSIKLCREYLWNLDQGTAGTRLASLEREFTTLKTHLDAWVFSGGGNRQGYLRANQVLINAETRNDRTTASQRIISCWRRETPQKLANDRTPIGLELDLRGLRLQSLPDIDADFSHVGSLNLSNMGLSTSPEGFLTRFRHVRWLDLSRNQLRELPPAAGEMNGLTRLFLQNNQIVLTDDTARALSERTTLRALWLHDNPQLAIAPDFSRIIDMRSINLANTGIDTFPAGIADQPLLDTVNLSNNRIEEIPDSVIAPPDERLAHTARVNNVTNITDNPLSAETRTRLNHYNERLIEAEMPLTGRNNLLDTADGHAPVVRRVTTDNPVARWTVGMPTDLLSTRRAQWRTLRNQQGSDGLFNTLARLLHVPAGHNDLQQRVWKLIDSITENNPQSERLRSELFERSGEAACCDRAAFTFANLETRMMMHNARSLARDQAQGPQLAALSKALFRLHEVDKIASADIAQREASILESRLGQEAQALPAPHVSEEVEIRLFYRHGLKDRLQLPGQPERMGFGHLVNVSKAQMDAAYEKIIALDNSPEEFQALLSREFWQEFVIHKYQSQFEAQRQPFQDRQATLDESYAANELSFAEYDAQSRALQAPLAIEEAALIETLTRLELAGHATRDNVEEPVGEST</sequence>
<keyword evidence="3" id="KW-0433">Leucine-rich repeat</keyword>
<dbReference type="GO" id="GO:0005737">
    <property type="term" value="C:cytoplasm"/>
    <property type="evidence" value="ECO:0007669"/>
    <property type="project" value="TreeGrafter"/>
</dbReference>
<feature type="domain" description="NEL" evidence="8">
    <location>
        <begin position="1031"/>
        <end position="1345"/>
    </location>
</feature>
<accession>A0A5E7VRC9</accession>
<dbReference type="Pfam" id="PF14496">
    <property type="entry name" value="NEL"/>
    <property type="match status" value="1"/>
</dbReference>
<evidence type="ECO:0000256" key="5">
    <source>
        <dbReference type="ARBA" id="ARBA00023026"/>
    </source>
</evidence>
<keyword evidence="6" id="KW-1035">Host cytoplasm</keyword>
<dbReference type="InterPro" id="IPR001611">
    <property type="entry name" value="Leu-rich_rpt"/>
</dbReference>
<dbReference type="Proteomes" id="UP000412311">
    <property type="component" value="Unassembled WGS sequence"/>
</dbReference>
<gene>
    <name evidence="9" type="ORF">PS925_05748</name>
</gene>
<feature type="region of interest" description="Disordered" evidence="7">
    <location>
        <begin position="51"/>
        <end position="83"/>
    </location>
</feature>
<dbReference type="InterPro" id="IPR032675">
    <property type="entry name" value="LRR_dom_sf"/>
</dbReference>
<dbReference type="EMBL" id="CABVJG010000026">
    <property type="protein sequence ID" value="VVQ25349.1"/>
    <property type="molecule type" value="Genomic_DNA"/>
</dbReference>
<dbReference type="PANTHER" id="PTHR48051">
    <property type="match status" value="1"/>
</dbReference>
<dbReference type="SMART" id="SM00369">
    <property type="entry name" value="LRR_TYP"/>
    <property type="match status" value="9"/>
</dbReference>
<evidence type="ECO:0000256" key="2">
    <source>
        <dbReference type="ARBA" id="ARBA00012483"/>
    </source>
</evidence>
<dbReference type="PANTHER" id="PTHR48051:SF42">
    <property type="entry name" value="LEUCINE-RICH REPEAT-CONTAINING PROTEIN 18-LIKE"/>
    <property type="match status" value="1"/>
</dbReference>
<dbReference type="SUPFAM" id="SSF52058">
    <property type="entry name" value="L domain-like"/>
    <property type="match status" value="2"/>
</dbReference>
<dbReference type="GO" id="GO:0061630">
    <property type="term" value="F:ubiquitin protein ligase activity"/>
    <property type="evidence" value="ECO:0007669"/>
    <property type="project" value="UniProtKB-EC"/>
</dbReference>
<evidence type="ECO:0000256" key="4">
    <source>
        <dbReference type="ARBA" id="ARBA00022737"/>
    </source>
</evidence>
<dbReference type="PROSITE" id="PS52053">
    <property type="entry name" value="NEL"/>
    <property type="match status" value="1"/>
</dbReference>
<dbReference type="InterPro" id="IPR029487">
    <property type="entry name" value="NEL_dom"/>
</dbReference>